<proteinExistence type="predicted"/>
<dbReference type="AlphaFoldDB" id="A0A841F1Q7"/>
<gene>
    <name evidence="1" type="ORF">HNP25_004415</name>
</gene>
<evidence type="ECO:0000313" key="2">
    <source>
        <dbReference type="Proteomes" id="UP000524404"/>
    </source>
</evidence>
<evidence type="ECO:0000313" key="1">
    <source>
        <dbReference type="EMBL" id="MBB6005731.1"/>
    </source>
</evidence>
<dbReference type="EMBL" id="JACHKT010000063">
    <property type="protein sequence ID" value="MBB6005731.1"/>
    <property type="molecule type" value="Genomic_DNA"/>
</dbReference>
<dbReference type="SUPFAM" id="SSF53720">
    <property type="entry name" value="ALDH-like"/>
    <property type="match status" value="1"/>
</dbReference>
<keyword evidence="1" id="KW-0560">Oxidoreductase</keyword>
<accession>A0A841F1Q7</accession>
<comment type="caution">
    <text evidence="1">The sequence shown here is derived from an EMBL/GenBank/DDBJ whole genome shotgun (WGS) entry which is preliminary data.</text>
</comment>
<reference evidence="1 2" key="1">
    <citation type="submission" date="2020-08" db="EMBL/GenBank/DDBJ databases">
        <title>Functional genomics of gut bacteria from endangered species of beetles.</title>
        <authorList>
            <person name="Carlos-Shanley C."/>
        </authorList>
    </citation>
    <scope>NUCLEOTIDE SEQUENCE [LARGE SCALE GENOMIC DNA]</scope>
    <source>
        <strain evidence="1 2">S00070</strain>
    </source>
</reference>
<name>A0A841F1Q7_9BACT</name>
<keyword evidence="1" id="KW-0503">Monooxygenase</keyword>
<protein>
    <submittedName>
        <fullName evidence="1">Quinol monooxygenase YgiN</fullName>
    </submittedName>
</protein>
<dbReference type="GO" id="GO:0004497">
    <property type="term" value="F:monooxygenase activity"/>
    <property type="evidence" value="ECO:0007669"/>
    <property type="project" value="UniProtKB-KW"/>
</dbReference>
<dbReference type="InterPro" id="IPR016161">
    <property type="entry name" value="Ald_DH/histidinol_DH"/>
</dbReference>
<dbReference type="RefSeq" id="WP_184137804.1">
    <property type="nucleotide sequence ID" value="NZ_JACHKT010000063.1"/>
</dbReference>
<keyword evidence="2" id="KW-1185">Reference proteome</keyword>
<sequence>MDLQARIDAFVSLGDFLRNEGNQSVIEEWADRASHQNNWFTLENTRKSIQSIADYYLDRNLLESWAGLYEIPDRPQMIKSIGVIMAGNIPAVGFHDLLTVVISGHECVAKVSSQDSVLMLALIEKLLEINPTLGIRISEKMNEVDALIATGSDNSARYFEYYFRNKPHIIRQNRSSVAVLNGNETAEDFFNLGKDITDYYGLGCRNISKFYVPKDYDFVSFYDTIEPLGDIFYHNKYKNNYDYNKSIYLVNQVHHYDNGFMMLTENDALVSPISVIFYETYQNEEDLKQKIEEKKDKIQCIVSKEAWFEGSIPFGETQKPKLWDYADGVDTMLFLLSLND</sequence>
<organism evidence="1 2">
    <name type="scientific">Arcicella rosea</name>
    <dbReference type="NCBI Taxonomy" id="502909"/>
    <lineage>
        <taxon>Bacteria</taxon>
        <taxon>Pseudomonadati</taxon>
        <taxon>Bacteroidota</taxon>
        <taxon>Cytophagia</taxon>
        <taxon>Cytophagales</taxon>
        <taxon>Flectobacillaceae</taxon>
        <taxon>Arcicella</taxon>
    </lineage>
</organism>
<dbReference type="Proteomes" id="UP000524404">
    <property type="component" value="Unassembled WGS sequence"/>
</dbReference>